<accession>A0AAV7WAX6</accession>
<feature type="coiled-coil region" evidence="11">
    <location>
        <begin position="12"/>
        <end position="39"/>
    </location>
</feature>
<keyword evidence="14" id="KW-1185">Reference proteome</keyword>
<comment type="function">
    <text evidence="10">Essential for the assembly of the distal half of centrioles, required for centriole elongation. Acts as a negative regulator of centriole elongation.</text>
</comment>
<evidence type="ECO:0000256" key="9">
    <source>
        <dbReference type="ARBA" id="ARBA00031694"/>
    </source>
</evidence>
<sequence length="772" mass="86175">MGERLDGQSIRMDGEEERILGLEDNAADISKQLEKLQCLLKVVAVKNRHGSTISAQRYRTAQITTQSKEWILREIRREGKEQPVQEAPRDVGNTEIAREEAEATEEPRERNRNSSRGGKKGEKEGTGDAVAAFGFPGPSKRANANNDERISTTVQECLKSFAPLLFVNKGGLRLPHIRTAFEAKTQLVEDYINIMSSDEERNSSPVLPKDSDRGSSVSSDFQDEYEELLRYAVVTPKFEPSVLGQPQPPLQLTADGRISNVPSDVCHQGSGRNPQLENSPQDSGTNSETPASSTRQSPTALHAVEEEVIMENRPFQSGMPLFSPAHSEDSDLQGSGSQRSSEVQVTELPIPDEKMKRVEDILDIWSGNLKTNVITELNKWRLTIIEQHRLEIKRQSEKHANQVTQFSNQVDSLKDLLQNYETSVKRKDEVISNLTNAIEKQKERLSVMKSFTQWRLEHAESRQEAYARNLADKHYTMTLIKKAWRAWHSIIQANWKDRVEKACRTRAEEVCVQLSNDYEAKIAQCNESIEEARAEIQRLHGDREHFEGSMKKAFMRGVCALNMEAMTMFQGRESKLENADQSNRREDAGPSQPVSFQPQTRTSLHMDAAQYDVSTSQMAPTGTSEHILSAPFSHQTTHQLQDDLRVPVIVSATTAGSGIQPAQQLPMTRVVTSAQQNAGKTITARITGRVDLVQKANRIGSNITSVGVTPPMSSIVVEKHHPITQQTISQATGMKYSRTAQHGSSSVTARSSGQSSRTHHPFIGVQTIKVVD</sequence>
<organism evidence="13 14">
    <name type="scientific">Pleurodeles waltl</name>
    <name type="common">Iberian ribbed newt</name>
    <dbReference type="NCBI Taxonomy" id="8319"/>
    <lineage>
        <taxon>Eukaryota</taxon>
        <taxon>Metazoa</taxon>
        <taxon>Chordata</taxon>
        <taxon>Craniata</taxon>
        <taxon>Vertebrata</taxon>
        <taxon>Euteleostomi</taxon>
        <taxon>Amphibia</taxon>
        <taxon>Batrachia</taxon>
        <taxon>Caudata</taxon>
        <taxon>Salamandroidea</taxon>
        <taxon>Salamandridae</taxon>
        <taxon>Pleurodelinae</taxon>
        <taxon>Pleurodeles</taxon>
    </lineage>
</organism>
<evidence type="ECO:0000256" key="8">
    <source>
        <dbReference type="ARBA" id="ARBA00023306"/>
    </source>
</evidence>
<protein>
    <recommendedName>
        <fullName evidence="3">Centrosomal protein POC5</fullName>
    </recommendedName>
    <alternativeName>
        <fullName evidence="9">Protein of centriole 5</fullName>
    </alternativeName>
</protein>
<comment type="subcellular location">
    <subcellularLocation>
        <location evidence="1">Cytoplasm</location>
        <location evidence="1">Cytoskeleton</location>
        <location evidence="1">Microtubule organizing center</location>
        <location evidence="1">Centrosome</location>
        <location evidence="1">Centriole</location>
    </subcellularLocation>
</comment>
<feature type="compositionally biased region" description="Basic and acidic residues" evidence="12">
    <location>
        <begin position="575"/>
        <end position="588"/>
    </location>
</feature>
<feature type="region of interest" description="Disordered" evidence="12">
    <location>
        <begin position="737"/>
        <end position="763"/>
    </location>
</feature>
<keyword evidence="6 11" id="KW-0175">Coiled coil</keyword>
<dbReference type="PANTHER" id="PTHR28618">
    <property type="entry name" value="CENTROSOMAL PROTEIN POC5"/>
    <property type="match status" value="1"/>
</dbReference>
<feature type="compositionally biased region" description="Polar residues" evidence="12">
    <location>
        <begin position="332"/>
        <end position="344"/>
    </location>
</feature>
<dbReference type="GO" id="GO:0032391">
    <property type="term" value="C:photoreceptor connecting cilium"/>
    <property type="evidence" value="ECO:0007669"/>
    <property type="project" value="TreeGrafter"/>
</dbReference>
<keyword evidence="7" id="KW-0206">Cytoskeleton</keyword>
<feature type="region of interest" description="Disordered" evidence="12">
    <location>
        <begin position="198"/>
        <end position="220"/>
    </location>
</feature>
<feature type="region of interest" description="Disordered" evidence="12">
    <location>
        <begin position="316"/>
        <end position="345"/>
    </location>
</feature>
<evidence type="ECO:0000256" key="10">
    <source>
        <dbReference type="ARBA" id="ARBA00049959"/>
    </source>
</evidence>
<feature type="region of interest" description="Disordered" evidence="12">
    <location>
        <begin position="239"/>
        <end position="299"/>
    </location>
</feature>
<feature type="coiled-coil region" evidence="11">
    <location>
        <begin position="515"/>
        <end position="549"/>
    </location>
</feature>
<dbReference type="EMBL" id="JANPWB010000002">
    <property type="protein sequence ID" value="KAJ1209259.1"/>
    <property type="molecule type" value="Genomic_DNA"/>
</dbReference>
<dbReference type="AlphaFoldDB" id="A0AAV7WAX6"/>
<keyword evidence="8" id="KW-0131">Cell cycle</keyword>
<reference evidence="13" key="1">
    <citation type="journal article" date="2022" name="bioRxiv">
        <title>Sequencing and chromosome-scale assembly of the giantPleurodeles waltlgenome.</title>
        <authorList>
            <person name="Brown T."/>
            <person name="Elewa A."/>
            <person name="Iarovenko S."/>
            <person name="Subramanian E."/>
            <person name="Araus A.J."/>
            <person name="Petzold A."/>
            <person name="Susuki M."/>
            <person name="Suzuki K.-i.T."/>
            <person name="Hayashi T."/>
            <person name="Toyoda A."/>
            <person name="Oliveira C."/>
            <person name="Osipova E."/>
            <person name="Leigh N.D."/>
            <person name="Simon A."/>
            <person name="Yun M.H."/>
        </authorList>
    </citation>
    <scope>NUCLEOTIDE SEQUENCE</scope>
    <source>
        <strain evidence="13">20211129_DDA</strain>
        <tissue evidence="13">Liver</tissue>
    </source>
</reference>
<feature type="compositionally biased region" description="Basic and acidic residues" evidence="12">
    <location>
        <begin position="79"/>
        <end position="89"/>
    </location>
</feature>
<feature type="coiled-coil region" evidence="11">
    <location>
        <begin position="403"/>
        <end position="444"/>
    </location>
</feature>
<dbReference type="PANTHER" id="PTHR28618:SF1">
    <property type="entry name" value="CENTROSOMAL PROTEIN POC5"/>
    <property type="match status" value="1"/>
</dbReference>
<dbReference type="GO" id="GO:0042462">
    <property type="term" value="P:eye photoreceptor cell development"/>
    <property type="evidence" value="ECO:0007669"/>
    <property type="project" value="TreeGrafter"/>
</dbReference>
<evidence type="ECO:0000256" key="3">
    <source>
        <dbReference type="ARBA" id="ARBA00014910"/>
    </source>
</evidence>
<dbReference type="InterPro" id="IPR033351">
    <property type="entry name" value="POC5"/>
</dbReference>
<evidence type="ECO:0000313" key="14">
    <source>
        <dbReference type="Proteomes" id="UP001066276"/>
    </source>
</evidence>
<evidence type="ECO:0000256" key="4">
    <source>
        <dbReference type="ARBA" id="ARBA00022490"/>
    </source>
</evidence>
<feature type="compositionally biased region" description="Polar residues" evidence="12">
    <location>
        <begin position="737"/>
        <end position="756"/>
    </location>
</feature>
<feature type="compositionally biased region" description="Polar residues" evidence="12">
    <location>
        <begin position="270"/>
        <end position="299"/>
    </location>
</feature>
<evidence type="ECO:0000256" key="2">
    <source>
        <dbReference type="ARBA" id="ARBA00010411"/>
    </source>
</evidence>
<dbReference type="Proteomes" id="UP001066276">
    <property type="component" value="Chromosome 1_2"/>
</dbReference>
<feature type="compositionally biased region" description="Basic and acidic residues" evidence="12">
    <location>
        <begin position="96"/>
        <end position="112"/>
    </location>
</feature>
<comment type="caution">
    <text evidence="13">The sequence shown here is derived from an EMBL/GenBank/DDBJ whole genome shotgun (WGS) entry which is preliminary data.</text>
</comment>
<feature type="region of interest" description="Disordered" evidence="12">
    <location>
        <begin position="79"/>
        <end position="146"/>
    </location>
</feature>
<proteinExistence type="inferred from homology"/>
<evidence type="ECO:0000256" key="5">
    <source>
        <dbReference type="ARBA" id="ARBA00022737"/>
    </source>
</evidence>
<gene>
    <name evidence="13" type="ORF">NDU88_004637</name>
</gene>
<evidence type="ECO:0000256" key="1">
    <source>
        <dbReference type="ARBA" id="ARBA00004114"/>
    </source>
</evidence>
<keyword evidence="4" id="KW-0963">Cytoplasm</keyword>
<evidence type="ECO:0000256" key="12">
    <source>
        <dbReference type="SAM" id="MobiDB-lite"/>
    </source>
</evidence>
<keyword evidence="5" id="KW-0677">Repeat</keyword>
<evidence type="ECO:0000313" key="13">
    <source>
        <dbReference type="EMBL" id="KAJ1209259.1"/>
    </source>
</evidence>
<feature type="region of interest" description="Disordered" evidence="12">
    <location>
        <begin position="575"/>
        <end position="599"/>
    </location>
</feature>
<comment type="similarity">
    <text evidence="2">Belongs to the POC5 family.</text>
</comment>
<dbReference type="GO" id="GO:0005814">
    <property type="term" value="C:centriole"/>
    <property type="evidence" value="ECO:0007669"/>
    <property type="project" value="UniProtKB-SubCell"/>
</dbReference>
<name>A0AAV7WAX6_PLEWA</name>
<evidence type="ECO:0000256" key="11">
    <source>
        <dbReference type="SAM" id="Coils"/>
    </source>
</evidence>
<evidence type="ECO:0000256" key="6">
    <source>
        <dbReference type="ARBA" id="ARBA00023054"/>
    </source>
</evidence>
<evidence type="ECO:0000256" key="7">
    <source>
        <dbReference type="ARBA" id="ARBA00023212"/>
    </source>
</evidence>